<name>A0A1L3SV17_9HYPH</name>
<evidence type="ECO:0000256" key="5">
    <source>
        <dbReference type="ARBA" id="ARBA00022764"/>
    </source>
</evidence>
<evidence type="ECO:0000256" key="1">
    <source>
        <dbReference type="ARBA" id="ARBA00004418"/>
    </source>
</evidence>
<reference evidence="9" key="1">
    <citation type="submission" date="2016-11" db="EMBL/GenBank/DDBJ databases">
        <title>Mesorhizobium oceanicum sp. nov., isolated from deep seawater in South China Sea.</title>
        <authorList>
            <person name="Fu G.-Y."/>
        </authorList>
    </citation>
    <scope>NUCLEOTIDE SEQUENCE [LARGE SCALE GENOMIC DNA]</scope>
    <source>
        <strain evidence="9">B7</strain>
    </source>
</reference>
<dbReference type="Pfam" id="PF16822">
    <property type="entry name" value="ALGX"/>
    <property type="match status" value="1"/>
</dbReference>
<evidence type="ECO:0000313" key="9">
    <source>
        <dbReference type="Proteomes" id="UP000182840"/>
    </source>
</evidence>
<accession>A0A1L3SV17</accession>
<keyword evidence="9" id="KW-1185">Reference proteome</keyword>
<evidence type="ECO:0000259" key="7">
    <source>
        <dbReference type="Pfam" id="PF16822"/>
    </source>
</evidence>
<dbReference type="OrthoDB" id="175771at2"/>
<dbReference type="AlphaFoldDB" id="A0A1L3SV17"/>
<organism evidence="8 9">
    <name type="scientific">Aquibium oceanicum</name>
    <dbReference type="NCBI Taxonomy" id="1670800"/>
    <lineage>
        <taxon>Bacteria</taxon>
        <taxon>Pseudomonadati</taxon>
        <taxon>Pseudomonadota</taxon>
        <taxon>Alphaproteobacteria</taxon>
        <taxon>Hyphomicrobiales</taxon>
        <taxon>Phyllobacteriaceae</taxon>
        <taxon>Aquibium</taxon>
    </lineage>
</organism>
<evidence type="ECO:0000256" key="3">
    <source>
        <dbReference type="ARBA" id="ARBA00022679"/>
    </source>
</evidence>
<dbReference type="STRING" id="1670800.BSQ44_18670"/>
<protein>
    <recommendedName>
        <fullName evidence="7">AlgX/AlgJ SGNH hydrolase-like domain-containing protein</fullName>
    </recommendedName>
</protein>
<dbReference type="Proteomes" id="UP000182840">
    <property type="component" value="Chromosome"/>
</dbReference>
<dbReference type="GO" id="GO:0042121">
    <property type="term" value="P:alginic acid biosynthetic process"/>
    <property type="evidence" value="ECO:0007669"/>
    <property type="project" value="UniProtKB-UniPathway"/>
</dbReference>
<evidence type="ECO:0000256" key="6">
    <source>
        <dbReference type="ARBA" id="ARBA00022841"/>
    </source>
</evidence>
<feature type="domain" description="AlgX/AlgJ SGNH hydrolase-like" evidence="7">
    <location>
        <begin position="81"/>
        <end position="245"/>
    </location>
</feature>
<proteinExistence type="predicted"/>
<dbReference type="GO" id="GO:0016740">
    <property type="term" value="F:transferase activity"/>
    <property type="evidence" value="ECO:0007669"/>
    <property type="project" value="UniProtKB-KW"/>
</dbReference>
<dbReference type="InterPro" id="IPR031811">
    <property type="entry name" value="ALGX/ALGJ_SGNH-like"/>
</dbReference>
<sequence length="371" mass="41350">MRFLHIWFLGWMAILLAVPAVGLAYNTLRVMGEPLDVRSGEDVGFAKRFDRFVATHFGLRREMVNLNRDMKKLFSGGSRRVVEGAGGWLFITDLDVLGQATGQRYDVAALSAFVDVAGELQRILADRPRTLLVAIAPNKHTIYRDKLPVWAREEPARTELDALHDRLLTRGIDAVDLRPALKSWTSDRLVYWRGDTHWTPFGAAVAFNEIVQRLGHSGAAVDIEAVFGPPVSVERRGDLVAIQQSQEKFIEFPSLPTDPGLFSEAPFERTVLDKSGSNDIYRLRPRVPYDPPSRRPKTLVIGDSFSASLLGPLFMRFAADFTWMPNRLGVPDPDLIHAIDPDILILEAVERTITSFQQVPGASPAQNAAGR</sequence>
<comment type="pathway">
    <text evidence="2">Glycan biosynthesis; alginate biosynthesis.</text>
</comment>
<evidence type="ECO:0000256" key="2">
    <source>
        <dbReference type="ARBA" id="ARBA00005182"/>
    </source>
</evidence>
<dbReference type="GO" id="GO:0042597">
    <property type="term" value="C:periplasmic space"/>
    <property type="evidence" value="ECO:0007669"/>
    <property type="project" value="UniProtKB-SubCell"/>
</dbReference>
<dbReference type="UniPathway" id="UPA00286"/>
<keyword evidence="3" id="KW-0808">Transferase</keyword>
<dbReference type="EMBL" id="CP018171">
    <property type="protein sequence ID" value="APH73165.1"/>
    <property type="molecule type" value="Genomic_DNA"/>
</dbReference>
<evidence type="ECO:0000256" key="4">
    <source>
        <dbReference type="ARBA" id="ARBA00022729"/>
    </source>
</evidence>
<dbReference type="RefSeq" id="WP_072606636.1">
    <property type="nucleotide sequence ID" value="NZ_CP018171.1"/>
</dbReference>
<keyword evidence="5" id="KW-0574">Periplasm</keyword>
<keyword evidence="6" id="KW-0016">Alginate biosynthesis</keyword>
<dbReference type="KEGG" id="meso:BSQ44_18670"/>
<comment type="subcellular location">
    <subcellularLocation>
        <location evidence="1">Periplasm</location>
    </subcellularLocation>
</comment>
<keyword evidence="4" id="KW-0732">Signal</keyword>
<gene>
    <name evidence="8" type="ORF">BSQ44_18670</name>
</gene>
<evidence type="ECO:0000313" key="8">
    <source>
        <dbReference type="EMBL" id="APH73165.1"/>
    </source>
</evidence>